<dbReference type="AlphaFoldDB" id="A0A8S3TS82"/>
<feature type="chain" id="PRO_5035820189" evidence="1">
    <location>
        <begin position="27"/>
        <end position="196"/>
    </location>
</feature>
<dbReference type="OrthoDB" id="6132182at2759"/>
<accession>A0A8S3TS82</accession>
<proteinExistence type="predicted"/>
<name>A0A8S3TS82_MYTED</name>
<feature type="signal peptide" evidence="1">
    <location>
        <begin position="1"/>
        <end position="26"/>
    </location>
</feature>
<evidence type="ECO:0000256" key="1">
    <source>
        <dbReference type="SAM" id="SignalP"/>
    </source>
</evidence>
<keyword evidence="1" id="KW-0732">Signal</keyword>
<evidence type="ECO:0000313" key="3">
    <source>
        <dbReference type="Proteomes" id="UP000683360"/>
    </source>
</evidence>
<dbReference type="EMBL" id="CAJPWZ010002222">
    <property type="protein sequence ID" value="CAG2234098.1"/>
    <property type="molecule type" value="Genomic_DNA"/>
</dbReference>
<dbReference type="SUPFAM" id="SSF57603">
    <property type="entry name" value="FnI-like domain"/>
    <property type="match status" value="1"/>
</dbReference>
<sequence length="196" mass="21265">MEFTMAPSKSCFHILIVLVLTYNGNAYTQSAPSVGQVCTDGCHVCFVNEYHEIVELPIKKTGICDTTGKTLNNDDFVCMYGYNFRPKTYLVNETITTADGCNSCLCTTRGALCTKVACNNAGFVNISIPFVSSPAKPSDVPLYGDCNDNGRWYKFKALWEADDGCNTCTCVGIGNYQGPFICTQGLCTNKESAVVG</sequence>
<dbReference type="Proteomes" id="UP000683360">
    <property type="component" value="Unassembled WGS sequence"/>
</dbReference>
<protein>
    <submittedName>
        <fullName evidence="2">Uncharacterized protein</fullName>
    </submittedName>
</protein>
<reference evidence="2" key="1">
    <citation type="submission" date="2021-03" db="EMBL/GenBank/DDBJ databases">
        <authorList>
            <person name="Bekaert M."/>
        </authorList>
    </citation>
    <scope>NUCLEOTIDE SEQUENCE</scope>
</reference>
<keyword evidence="3" id="KW-1185">Reference proteome</keyword>
<comment type="caution">
    <text evidence="2">The sequence shown here is derived from an EMBL/GenBank/DDBJ whole genome shotgun (WGS) entry which is preliminary data.</text>
</comment>
<organism evidence="2 3">
    <name type="scientific">Mytilus edulis</name>
    <name type="common">Blue mussel</name>
    <dbReference type="NCBI Taxonomy" id="6550"/>
    <lineage>
        <taxon>Eukaryota</taxon>
        <taxon>Metazoa</taxon>
        <taxon>Spiralia</taxon>
        <taxon>Lophotrochozoa</taxon>
        <taxon>Mollusca</taxon>
        <taxon>Bivalvia</taxon>
        <taxon>Autobranchia</taxon>
        <taxon>Pteriomorphia</taxon>
        <taxon>Mytilida</taxon>
        <taxon>Mytiloidea</taxon>
        <taxon>Mytilidae</taxon>
        <taxon>Mytilinae</taxon>
        <taxon>Mytilus</taxon>
    </lineage>
</organism>
<gene>
    <name evidence="2" type="ORF">MEDL_46586</name>
</gene>
<evidence type="ECO:0000313" key="2">
    <source>
        <dbReference type="EMBL" id="CAG2234098.1"/>
    </source>
</evidence>